<evidence type="ECO:0000256" key="1">
    <source>
        <dbReference type="SAM" id="MobiDB-lite"/>
    </source>
</evidence>
<keyword evidence="3" id="KW-1185">Reference proteome</keyword>
<protein>
    <submittedName>
        <fullName evidence="2">Uncharacterized protein</fullName>
    </submittedName>
</protein>
<feature type="region of interest" description="Disordered" evidence="1">
    <location>
        <begin position="156"/>
        <end position="204"/>
    </location>
</feature>
<dbReference type="EMBL" id="JBDFQZ010000001">
    <property type="protein sequence ID" value="KAK9755811.1"/>
    <property type="molecule type" value="Genomic_DNA"/>
</dbReference>
<comment type="caution">
    <text evidence="2">The sequence shown here is derived from an EMBL/GenBank/DDBJ whole genome shotgun (WGS) entry which is preliminary data.</text>
</comment>
<organism evidence="2 3">
    <name type="scientific">Saponaria officinalis</name>
    <name type="common">Common soapwort</name>
    <name type="synonym">Lychnis saponaria</name>
    <dbReference type="NCBI Taxonomy" id="3572"/>
    <lineage>
        <taxon>Eukaryota</taxon>
        <taxon>Viridiplantae</taxon>
        <taxon>Streptophyta</taxon>
        <taxon>Embryophyta</taxon>
        <taxon>Tracheophyta</taxon>
        <taxon>Spermatophyta</taxon>
        <taxon>Magnoliopsida</taxon>
        <taxon>eudicotyledons</taxon>
        <taxon>Gunneridae</taxon>
        <taxon>Pentapetalae</taxon>
        <taxon>Caryophyllales</taxon>
        <taxon>Caryophyllaceae</taxon>
        <taxon>Caryophylleae</taxon>
        <taxon>Saponaria</taxon>
    </lineage>
</organism>
<evidence type="ECO:0000313" key="2">
    <source>
        <dbReference type="EMBL" id="KAK9755811.1"/>
    </source>
</evidence>
<proteinExistence type="predicted"/>
<name>A0AAW1N8S6_SAPOF</name>
<dbReference type="AlphaFoldDB" id="A0AAW1N8S6"/>
<feature type="compositionally biased region" description="Basic and acidic residues" evidence="1">
    <location>
        <begin position="192"/>
        <end position="204"/>
    </location>
</feature>
<reference evidence="2" key="1">
    <citation type="submission" date="2024-03" db="EMBL/GenBank/DDBJ databases">
        <title>WGS assembly of Saponaria officinalis var. Norfolk2.</title>
        <authorList>
            <person name="Jenkins J."/>
            <person name="Shu S."/>
            <person name="Grimwood J."/>
            <person name="Barry K."/>
            <person name="Goodstein D."/>
            <person name="Schmutz J."/>
            <person name="Leebens-Mack J."/>
            <person name="Osbourn A."/>
        </authorList>
    </citation>
    <scope>NUCLEOTIDE SEQUENCE [LARGE SCALE GENOMIC DNA]</scope>
    <source>
        <strain evidence="2">JIC</strain>
    </source>
</reference>
<sequence>MCLHATINKTVQLDIGFVDKFYVLYFSVLLTNYVEIKYLIRFSVYELFLTIQRNVVAFHSWYTDAVSKIKHLSTDVTVQDGFVPSQSTQDFLQFEELHRFCDRVESDAERLKQSASNTPVPQEVHFGTENVNSVDDVATQQLRDVLDDLKTTRSPVAVNDEGVEQVASDTVRSRSGPEPTENYRMPPTPRGNESEEVKRGSEDVRSHNFDTLSDEINGSGAVYNTAEINEVLQREGKVISCADGANNNTTDALDRAILEDAGYTTAEVDASFQLMEQGNGTCTEVGAADLGQQEVGLTAVGGDSVEDLGLTPQSESVQQANINQHSFDLPPAVPLTWTGEGTCKRRRTSMANRVTNDAVVVSEQPAEELSAVSSRRRGKGDGLGCSIDCGQTTGASLLVVSNFLRNMALFRNVKD</sequence>
<evidence type="ECO:0000313" key="3">
    <source>
        <dbReference type="Proteomes" id="UP001443914"/>
    </source>
</evidence>
<gene>
    <name evidence="2" type="ORF">RND81_01G052500</name>
</gene>
<dbReference type="Proteomes" id="UP001443914">
    <property type="component" value="Unassembled WGS sequence"/>
</dbReference>
<accession>A0AAW1N8S6</accession>